<dbReference type="Proteomes" id="UP000007029">
    <property type="component" value="Chromosome"/>
</dbReference>
<name>Q169C9_ROSDO</name>
<organism evidence="2 3">
    <name type="scientific">Roseobacter denitrificans (strain ATCC 33942 / OCh 114)</name>
    <name type="common">Erythrobacter sp. (strain OCh 114)</name>
    <name type="synonym">Roseobacter denitrificans</name>
    <dbReference type="NCBI Taxonomy" id="375451"/>
    <lineage>
        <taxon>Bacteria</taxon>
        <taxon>Pseudomonadati</taxon>
        <taxon>Pseudomonadota</taxon>
        <taxon>Alphaproteobacteria</taxon>
        <taxon>Rhodobacterales</taxon>
        <taxon>Roseobacteraceae</taxon>
        <taxon>Roseobacter</taxon>
    </lineage>
</organism>
<dbReference type="OrthoDB" id="7862366at2"/>
<feature type="signal peptide" evidence="1">
    <location>
        <begin position="1"/>
        <end position="20"/>
    </location>
</feature>
<proteinExistence type="predicted"/>
<dbReference type="STRING" id="375451.RD1_1796"/>
<accession>Q169C9</accession>
<evidence type="ECO:0000313" key="3">
    <source>
        <dbReference type="Proteomes" id="UP000007029"/>
    </source>
</evidence>
<gene>
    <name evidence="2" type="ordered locus">RD1_1796</name>
</gene>
<dbReference type="KEGG" id="rde:RD1_1796"/>
<sequence length="138" mass="15084">MPRALITALCCVALALPAAAQPYRAVNWLYVVPISQDSFEVLDDRWSSAKDFWCAAADYARASGLDGVRKRLYIVDPLGASKTTDGVKGVVFTVTPDDAMKNTPSSYSVSVKRRNENLAIGHAYNFCDNLLEEVFGGF</sequence>
<dbReference type="AlphaFoldDB" id="Q169C9"/>
<keyword evidence="3" id="KW-1185">Reference proteome</keyword>
<evidence type="ECO:0000313" key="2">
    <source>
        <dbReference type="EMBL" id="ABG31414.1"/>
    </source>
</evidence>
<evidence type="ECO:0000256" key="1">
    <source>
        <dbReference type="SAM" id="SignalP"/>
    </source>
</evidence>
<dbReference type="eggNOG" id="ENOG5032U1B">
    <property type="taxonomic scope" value="Bacteria"/>
</dbReference>
<reference evidence="2 3" key="1">
    <citation type="journal article" date="2007" name="J. Bacteriol.">
        <title>The complete genome sequence of Roseobacter denitrificans reveals a mixotrophic rather than photosynthetic metabolism.</title>
        <authorList>
            <person name="Swingley W.D."/>
            <person name="Sadekar S."/>
            <person name="Mastrian S.D."/>
            <person name="Matthies H.J."/>
            <person name="Hao J."/>
            <person name="Ramos H."/>
            <person name="Acharya C.R."/>
            <person name="Conrad A.L."/>
            <person name="Taylor H.L."/>
            <person name="Dejesa L.C."/>
            <person name="Shah M.K."/>
            <person name="O'huallachain M.E."/>
            <person name="Lince M.T."/>
            <person name="Blankenship R.E."/>
            <person name="Beatty J.T."/>
            <person name="Touchman J.W."/>
        </authorList>
    </citation>
    <scope>NUCLEOTIDE SEQUENCE [LARGE SCALE GENOMIC DNA]</scope>
    <source>
        <strain evidence="3">ATCC 33942 / OCh 114</strain>
    </source>
</reference>
<dbReference type="HOGENOM" id="CLU_129866_0_0_5"/>
<protein>
    <submittedName>
        <fullName evidence="2">Uncharacterized protein</fullName>
    </submittedName>
</protein>
<dbReference type="EMBL" id="CP000362">
    <property type="protein sequence ID" value="ABG31414.1"/>
    <property type="molecule type" value="Genomic_DNA"/>
</dbReference>
<keyword evidence="1" id="KW-0732">Signal</keyword>
<feature type="chain" id="PRO_5004184417" evidence="1">
    <location>
        <begin position="21"/>
        <end position="138"/>
    </location>
</feature>